<feature type="domain" description="Fringe-like glycosyltransferase" evidence="13">
    <location>
        <begin position="219"/>
        <end position="363"/>
    </location>
</feature>
<evidence type="ECO:0000256" key="3">
    <source>
        <dbReference type="ARBA" id="ARBA00006462"/>
    </source>
</evidence>
<evidence type="ECO:0000313" key="15">
    <source>
        <dbReference type="Proteomes" id="UP000008181"/>
    </source>
</evidence>
<comment type="subcellular location">
    <subcellularLocation>
        <location evidence="1">Membrane</location>
        <topology evidence="1">Single-pass type II membrane protein</topology>
    </subcellularLocation>
</comment>
<reference evidence="14 15" key="1">
    <citation type="journal article" date="2011" name="Nat. Biotechnol.">
        <title>Comparative genomic analysis of the thermophilic biomass-degrading fungi Myceliophthora thermophila and Thielavia terrestris.</title>
        <authorList>
            <person name="Berka R.M."/>
            <person name="Grigoriev I.V."/>
            <person name="Otillar R."/>
            <person name="Salamov A."/>
            <person name="Grimwood J."/>
            <person name="Reid I."/>
            <person name="Ishmael N."/>
            <person name="John T."/>
            <person name="Darmond C."/>
            <person name="Moisan M.-C."/>
            <person name="Henrissat B."/>
            <person name="Coutinho P.M."/>
            <person name="Lombard V."/>
            <person name="Natvig D.O."/>
            <person name="Lindquist E."/>
            <person name="Schmutz J."/>
            <person name="Lucas S."/>
            <person name="Harris P."/>
            <person name="Powlowski J."/>
            <person name="Bellemare A."/>
            <person name="Taylor D."/>
            <person name="Butler G."/>
            <person name="de Vries R.P."/>
            <person name="Allijn I.E."/>
            <person name="van den Brink J."/>
            <person name="Ushinsky S."/>
            <person name="Storms R."/>
            <person name="Powell A.J."/>
            <person name="Paulsen I.T."/>
            <person name="Elbourne L.D.H."/>
            <person name="Baker S.E."/>
            <person name="Magnuson J."/>
            <person name="LaBoissiere S."/>
            <person name="Clutterbuck A.J."/>
            <person name="Martinez D."/>
            <person name="Wogulis M."/>
            <person name="de Leon A.L."/>
            <person name="Rey M.W."/>
            <person name="Tsang A."/>
        </authorList>
    </citation>
    <scope>NUCLEOTIDE SEQUENCE [LARGE SCALE GENOMIC DNA]</scope>
    <source>
        <strain evidence="15">ATCC 38088 / NRRL 8126</strain>
    </source>
</reference>
<dbReference type="RefSeq" id="XP_003649328.1">
    <property type="nucleotide sequence ID" value="XM_003649280.1"/>
</dbReference>
<dbReference type="InterPro" id="IPR026050">
    <property type="entry name" value="C1GALT1/C1GALT1_chp1"/>
</dbReference>
<dbReference type="PANTHER" id="PTHR23033">
    <property type="entry name" value="BETA1,3-GALACTOSYLTRANSFERASE"/>
    <property type="match status" value="1"/>
</dbReference>
<evidence type="ECO:0000256" key="2">
    <source>
        <dbReference type="ARBA" id="ARBA00004922"/>
    </source>
</evidence>
<dbReference type="GO" id="GO:0016020">
    <property type="term" value="C:membrane"/>
    <property type="evidence" value="ECO:0007669"/>
    <property type="project" value="UniProtKB-SubCell"/>
</dbReference>
<dbReference type="HOGENOM" id="CLU_033556_0_0_1"/>
<keyword evidence="5" id="KW-0328">Glycosyltransferase</keyword>
<evidence type="ECO:0000256" key="6">
    <source>
        <dbReference type="ARBA" id="ARBA00022679"/>
    </source>
</evidence>
<protein>
    <recommendedName>
        <fullName evidence="4">N-acetylgalactosaminide beta-1,3-galactosyltransferase</fullName>
        <ecNumber evidence="4">2.4.1.122</ecNumber>
    </recommendedName>
</protein>
<dbReference type="EMBL" id="CP003009">
    <property type="protein sequence ID" value="AEO62992.1"/>
    <property type="molecule type" value="Genomic_DNA"/>
</dbReference>
<dbReference type="EC" id="2.4.1.122" evidence="4"/>
<evidence type="ECO:0000256" key="4">
    <source>
        <dbReference type="ARBA" id="ARBA00012557"/>
    </source>
</evidence>
<keyword evidence="8" id="KW-0547">Nucleotide-binding</keyword>
<evidence type="ECO:0000256" key="11">
    <source>
        <dbReference type="ARBA" id="ARBA00023136"/>
    </source>
</evidence>
<dbReference type="OrthoDB" id="414175at2759"/>
<dbReference type="PANTHER" id="PTHR23033:SF40">
    <property type="entry name" value="APPLE DOMAIN-CONTAINING PROTEIN"/>
    <property type="match status" value="1"/>
</dbReference>
<dbReference type="STRING" id="578455.G2QVL1"/>
<keyword evidence="7 12" id="KW-0812">Transmembrane</keyword>
<dbReference type="AlphaFoldDB" id="G2QVL1"/>
<keyword evidence="15" id="KW-1185">Reference proteome</keyword>
<name>G2QVL1_THETT</name>
<sequence>MTSTVLWQRVGQGPRVRTRPRPRVRLGLRSLSCLALAVFLFLWLVLPYDSAVRLAFRFNFKRLEAAWTSRPSERWVYAQPPPSPVNFDLGRDVLVVLKTGYGTKDRVPAWFDALSNVNAFRDVLIIADYEGQGAQGDEDYPYSFKYRGQRLRVRDGVAHSLRHLRAHTSHPRIQKYDELSEAISEGDEALALQHCKSFGWELDAMKFMSGLEMAFQEFPDKKWYLLVDDDTFVIQPSLKPLLTHLNPKQPHYLGNAVGDFKARFAHGGSAVILSQAAMRALFKDPRALSSAYVDSLDETWGDRLLAKALLKLGIYLDETYSHLFNGEPPLLSKIRADRLCSPVLSFHKLASPAAMRELGDRFRDVSKPVLWNDLWETYGHTPPWRQPGADAAFHQDWDHVGEPDESTLTVRDVRTAKACKKHCDRRARACLAWSWDPETQDCRISHWMIVGSEAPGRVSGVNLPRAKYLEANCILS</sequence>
<keyword evidence="10 12" id="KW-1133">Transmembrane helix</keyword>
<dbReference type="Pfam" id="PF02434">
    <property type="entry name" value="Fringe"/>
    <property type="match status" value="1"/>
</dbReference>
<evidence type="ECO:0000256" key="1">
    <source>
        <dbReference type="ARBA" id="ARBA00004606"/>
    </source>
</evidence>
<organism evidence="14 15">
    <name type="scientific">Thermothielavioides terrestris (strain ATCC 38088 / NRRL 8126)</name>
    <name type="common">Thielavia terrestris</name>
    <dbReference type="NCBI Taxonomy" id="578455"/>
    <lineage>
        <taxon>Eukaryota</taxon>
        <taxon>Fungi</taxon>
        <taxon>Dikarya</taxon>
        <taxon>Ascomycota</taxon>
        <taxon>Pezizomycotina</taxon>
        <taxon>Sordariomycetes</taxon>
        <taxon>Sordariomycetidae</taxon>
        <taxon>Sordariales</taxon>
        <taxon>Chaetomiaceae</taxon>
        <taxon>Thermothielavioides</taxon>
        <taxon>Thermothielavioides terrestris</taxon>
    </lineage>
</organism>
<evidence type="ECO:0000256" key="7">
    <source>
        <dbReference type="ARBA" id="ARBA00022692"/>
    </source>
</evidence>
<dbReference type="KEGG" id="ttt:THITE_2107826"/>
<keyword evidence="11 12" id="KW-0472">Membrane</keyword>
<evidence type="ECO:0000256" key="8">
    <source>
        <dbReference type="ARBA" id="ARBA00022741"/>
    </source>
</evidence>
<comment type="similarity">
    <text evidence="3">Belongs to the glycosyltransferase 31 family. Beta3-Gal-T subfamily.</text>
</comment>
<feature type="transmembrane region" description="Helical" evidence="12">
    <location>
        <begin position="26"/>
        <end position="46"/>
    </location>
</feature>
<dbReference type="GO" id="GO:0016263">
    <property type="term" value="F:glycoprotein-N-acetylgalactosamine 3-beta-galactosyltransferase activity"/>
    <property type="evidence" value="ECO:0007669"/>
    <property type="project" value="UniProtKB-EC"/>
</dbReference>
<evidence type="ECO:0000256" key="5">
    <source>
        <dbReference type="ARBA" id="ARBA00022676"/>
    </source>
</evidence>
<evidence type="ECO:0000256" key="9">
    <source>
        <dbReference type="ARBA" id="ARBA00022968"/>
    </source>
</evidence>
<keyword evidence="6 14" id="KW-0808">Transferase</keyword>
<evidence type="ECO:0000256" key="10">
    <source>
        <dbReference type="ARBA" id="ARBA00022989"/>
    </source>
</evidence>
<dbReference type="eggNOG" id="KOG2246">
    <property type="taxonomic scope" value="Eukaryota"/>
</dbReference>
<dbReference type="GO" id="GO:0000166">
    <property type="term" value="F:nucleotide binding"/>
    <property type="evidence" value="ECO:0007669"/>
    <property type="project" value="UniProtKB-KW"/>
</dbReference>
<proteinExistence type="inferred from homology"/>
<evidence type="ECO:0000259" key="13">
    <source>
        <dbReference type="Pfam" id="PF02434"/>
    </source>
</evidence>
<evidence type="ECO:0000313" key="14">
    <source>
        <dbReference type="EMBL" id="AEO62992.1"/>
    </source>
</evidence>
<dbReference type="GeneID" id="11515425"/>
<gene>
    <name evidence="14" type="ORF">THITE_2107826</name>
</gene>
<keyword evidence="9" id="KW-0735">Signal-anchor</keyword>
<evidence type="ECO:0000256" key="12">
    <source>
        <dbReference type="SAM" id="Phobius"/>
    </source>
</evidence>
<dbReference type="Gene3D" id="3.90.550.50">
    <property type="match status" value="1"/>
</dbReference>
<dbReference type="Gene3D" id="3.50.4.10">
    <property type="entry name" value="Hepatocyte Growth Factor"/>
    <property type="match status" value="1"/>
</dbReference>
<dbReference type="Proteomes" id="UP000008181">
    <property type="component" value="Chromosome 1"/>
</dbReference>
<comment type="pathway">
    <text evidence="2">Protein modification; protein glycosylation.</text>
</comment>
<dbReference type="InterPro" id="IPR003378">
    <property type="entry name" value="Fringe-like_glycosylTrfase"/>
</dbReference>
<accession>G2QVL1</accession>